<feature type="signal peptide" evidence="1">
    <location>
        <begin position="1"/>
        <end position="20"/>
    </location>
</feature>
<evidence type="ECO:0000313" key="3">
    <source>
        <dbReference type="EMBL" id="CAH0557867.1"/>
    </source>
</evidence>
<dbReference type="InterPro" id="IPR008979">
    <property type="entry name" value="Galactose-bd-like_sf"/>
</dbReference>
<keyword evidence="4" id="KW-1185">Reference proteome</keyword>
<evidence type="ECO:0000259" key="2">
    <source>
        <dbReference type="Pfam" id="PF08547"/>
    </source>
</evidence>
<gene>
    <name evidence="3" type="ORF">MELIAE_LOCUS8475</name>
</gene>
<keyword evidence="1" id="KW-0732">Signal</keyword>
<feature type="chain" id="PRO_5040381478" description="NADH:ubiquinone oxidoreductase intermediate-associated protein 30 domain-containing protein" evidence="1">
    <location>
        <begin position="21"/>
        <end position="197"/>
    </location>
</feature>
<dbReference type="OrthoDB" id="426386at2759"/>
<accession>A0A9P0FJR7</accession>
<dbReference type="InterPro" id="IPR013857">
    <property type="entry name" value="NADH-UbQ_OxRdtase-assoc_prot30"/>
</dbReference>
<evidence type="ECO:0000313" key="4">
    <source>
        <dbReference type="Proteomes" id="UP001154078"/>
    </source>
</evidence>
<dbReference type="SUPFAM" id="SSF49785">
    <property type="entry name" value="Galactose-binding domain-like"/>
    <property type="match status" value="1"/>
</dbReference>
<proteinExistence type="predicted"/>
<dbReference type="EMBL" id="OV121136">
    <property type="protein sequence ID" value="CAH0557867.1"/>
    <property type="molecule type" value="Genomic_DNA"/>
</dbReference>
<dbReference type="AlphaFoldDB" id="A0A9P0FJR7"/>
<dbReference type="Pfam" id="PF08547">
    <property type="entry name" value="CIA30"/>
    <property type="match status" value="1"/>
</dbReference>
<sequence length="197" mass="22147">MFNFFALFFLIGVFSGLGCCDYIDNFEKQTEILWKEQSDTLMGEGKSKATLTLLQNGPLQRAVLFTLLDPQPDGAAFAGIRKNVKLDLTNVNKISMNIKSRGEYRGYEFCLRDRGLSGVRAPAYCQYFKGPEDFETVNFAIDEFKPHFEGQILTNYTALDKANVSQLSLLTYGGVRLPKHMQQSGVAAMEINWISIS</sequence>
<reference evidence="3" key="1">
    <citation type="submission" date="2021-12" db="EMBL/GenBank/DDBJ databases">
        <authorList>
            <person name="King R."/>
        </authorList>
    </citation>
    <scope>NUCLEOTIDE SEQUENCE</scope>
</reference>
<dbReference type="Proteomes" id="UP001154078">
    <property type="component" value="Chromosome 5"/>
</dbReference>
<name>A0A9P0FJR7_BRAAE</name>
<organism evidence="3 4">
    <name type="scientific">Brassicogethes aeneus</name>
    <name type="common">Rape pollen beetle</name>
    <name type="synonym">Meligethes aeneus</name>
    <dbReference type="NCBI Taxonomy" id="1431903"/>
    <lineage>
        <taxon>Eukaryota</taxon>
        <taxon>Metazoa</taxon>
        <taxon>Ecdysozoa</taxon>
        <taxon>Arthropoda</taxon>
        <taxon>Hexapoda</taxon>
        <taxon>Insecta</taxon>
        <taxon>Pterygota</taxon>
        <taxon>Neoptera</taxon>
        <taxon>Endopterygota</taxon>
        <taxon>Coleoptera</taxon>
        <taxon>Polyphaga</taxon>
        <taxon>Cucujiformia</taxon>
        <taxon>Nitidulidae</taxon>
        <taxon>Meligethinae</taxon>
        <taxon>Brassicogethes</taxon>
    </lineage>
</organism>
<feature type="domain" description="NADH:ubiquinone oxidoreductase intermediate-associated protein 30" evidence="2">
    <location>
        <begin position="26"/>
        <end position="172"/>
    </location>
</feature>
<protein>
    <recommendedName>
        <fullName evidence="2">NADH:ubiquinone oxidoreductase intermediate-associated protein 30 domain-containing protein</fullName>
    </recommendedName>
</protein>
<evidence type="ECO:0000256" key="1">
    <source>
        <dbReference type="SAM" id="SignalP"/>
    </source>
</evidence>